<feature type="coiled-coil region" evidence="1">
    <location>
        <begin position="143"/>
        <end position="184"/>
    </location>
</feature>
<keyword evidence="1" id="KW-0175">Coiled coil</keyword>
<reference evidence="2" key="1">
    <citation type="submission" date="2020-11" db="EMBL/GenBank/DDBJ databases">
        <title>Adaptations for nitrogen fixation in a non-lichenized fungal sporocarp promotes dispersal by wood-feeding termites.</title>
        <authorList>
            <consortium name="DOE Joint Genome Institute"/>
            <person name="Koch R.A."/>
            <person name="Yoon G."/>
            <person name="Arayal U."/>
            <person name="Lail K."/>
            <person name="Amirebrahimi M."/>
            <person name="Labutti K."/>
            <person name="Lipzen A."/>
            <person name="Riley R."/>
            <person name="Barry K."/>
            <person name="Henrissat B."/>
            <person name="Grigoriev I.V."/>
            <person name="Herr J.R."/>
            <person name="Aime M.C."/>
        </authorList>
    </citation>
    <scope>NUCLEOTIDE SEQUENCE</scope>
    <source>
        <strain evidence="2">MCA 3950</strain>
    </source>
</reference>
<name>A0A9P8AQA7_9AGAR</name>
<keyword evidence="3" id="KW-1185">Reference proteome</keyword>
<accession>A0A9P8AQA7</accession>
<gene>
    <name evidence="2" type="ORF">BT62DRAFT_901002</name>
</gene>
<evidence type="ECO:0000256" key="1">
    <source>
        <dbReference type="SAM" id="Coils"/>
    </source>
</evidence>
<dbReference type="OrthoDB" id="3246510at2759"/>
<feature type="coiled-coil region" evidence="1">
    <location>
        <begin position="3"/>
        <end position="58"/>
    </location>
</feature>
<sequence length="251" mass="29039">AQIQNLTEQISQAKLELGQAAEEQERTVSLMQDKVNEVERLRSELLHAGEKYAACEERAGKIKDAAKKGMDHLSRGHTYFSFSFIMFDELKLRFDVSQDNLQRTKDEIELLKSTSGRQIKLVESHLDENGRYLYKSAETRDLVSELQQDRNSSQQVNDILREKLHSLSAQLVESKQKIAELELRQFEEGARWSRRGETWQSLECKMEELADKLAKREGEVFEGLIESANLSTALNNAIEKHDLFLYGWIRF</sequence>
<protein>
    <submittedName>
        <fullName evidence="2">Uncharacterized protein</fullName>
    </submittedName>
</protein>
<feature type="non-terminal residue" evidence="2">
    <location>
        <position position="1"/>
    </location>
</feature>
<dbReference type="RefSeq" id="XP_043037668.1">
    <property type="nucleotide sequence ID" value="XM_043183442.1"/>
</dbReference>
<evidence type="ECO:0000313" key="3">
    <source>
        <dbReference type="Proteomes" id="UP000812287"/>
    </source>
</evidence>
<evidence type="ECO:0000313" key="2">
    <source>
        <dbReference type="EMBL" id="KAG7444168.1"/>
    </source>
</evidence>
<organism evidence="2 3">
    <name type="scientific">Guyanagaster necrorhizus</name>
    <dbReference type="NCBI Taxonomy" id="856835"/>
    <lineage>
        <taxon>Eukaryota</taxon>
        <taxon>Fungi</taxon>
        <taxon>Dikarya</taxon>
        <taxon>Basidiomycota</taxon>
        <taxon>Agaricomycotina</taxon>
        <taxon>Agaricomycetes</taxon>
        <taxon>Agaricomycetidae</taxon>
        <taxon>Agaricales</taxon>
        <taxon>Marasmiineae</taxon>
        <taxon>Physalacriaceae</taxon>
        <taxon>Guyanagaster</taxon>
    </lineage>
</organism>
<dbReference type="GeneID" id="66105739"/>
<dbReference type="EMBL" id="MU250541">
    <property type="protein sequence ID" value="KAG7444168.1"/>
    <property type="molecule type" value="Genomic_DNA"/>
</dbReference>
<dbReference type="AlphaFoldDB" id="A0A9P8AQA7"/>
<dbReference type="Proteomes" id="UP000812287">
    <property type="component" value="Unassembled WGS sequence"/>
</dbReference>
<proteinExistence type="predicted"/>
<comment type="caution">
    <text evidence="2">The sequence shown here is derived from an EMBL/GenBank/DDBJ whole genome shotgun (WGS) entry which is preliminary data.</text>
</comment>